<evidence type="ECO:0000313" key="3">
    <source>
        <dbReference type="Proteomes" id="UP000248987"/>
    </source>
</evidence>
<sequence length="48" mass="5463">MKTPNYDNTVGKHPIPHAKGIAKDETSDIEKQKKEAANKKARKEEEEE</sequence>
<organism evidence="2 3">
    <name type="scientific">Gelidibacter algens</name>
    <dbReference type="NCBI Taxonomy" id="49280"/>
    <lineage>
        <taxon>Bacteria</taxon>
        <taxon>Pseudomonadati</taxon>
        <taxon>Bacteroidota</taxon>
        <taxon>Flavobacteriia</taxon>
        <taxon>Flavobacteriales</taxon>
        <taxon>Flavobacteriaceae</taxon>
        <taxon>Gelidibacter</taxon>
    </lineage>
</organism>
<proteinExistence type="predicted"/>
<feature type="compositionally biased region" description="Basic and acidic residues" evidence="1">
    <location>
        <begin position="21"/>
        <end position="48"/>
    </location>
</feature>
<feature type="region of interest" description="Disordered" evidence="1">
    <location>
        <begin position="1"/>
        <end position="48"/>
    </location>
</feature>
<dbReference type="Proteomes" id="UP000248987">
    <property type="component" value="Unassembled WGS sequence"/>
</dbReference>
<comment type="caution">
    <text evidence="2">The sequence shown here is derived from an EMBL/GenBank/DDBJ whole genome shotgun (WGS) entry which is preliminary data.</text>
</comment>
<dbReference type="EMBL" id="QLLQ01000011">
    <property type="protein sequence ID" value="RAJ22111.1"/>
    <property type="molecule type" value="Genomic_DNA"/>
</dbReference>
<gene>
    <name evidence="2" type="ORF">LX77_02770</name>
</gene>
<evidence type="ECO:0000256" key="1">
    <source>
        <dbReference type="SAM" id="MobiDB-lite"/>
    </source>
</evidence>
<evidence type="ECO:0000313" key="2">
    <source>
        <dbReference type="EMBL" id="RAJ22111.1"/>
    </source>
</evidence>
<dbReference type="AlphaFoldDB" id="A0A327RZW0"/>
<reference evidence="2 3" key="1">
    <citation type="submission" date="2018-06" db="EMBL/GenBank/DDBJ databases">
        <title>Genomic Encyclopedia of Archaeal and Bacterial Type Strains, Phase II (KMG-II): from individual species to whole genera.</title>
        <authorList>
            <person name="Goeker M."/>
        </authorList>
    </citation>
    <scope>NUCLEOTIDE SEQUENCE [LARGE SCALE GENOMIC DNA]</scope>
    <source>
        <strain evidence="2 3">DSM 12408</strain>
    </source>
</reference>
<dbReference type="RefSeq" id="WP_169817224.1">
    <property type="nucleotide sequence ID" value="NZ_LZRN01000001.1"/>
</dbReference>
<accession>A0A327RZW0</accession>
<protein>
    <submittedName>
        <fullName evidence="2">Uncharacterized protein</fullName>
    </submittedName>
</protein>
<keyword evidence="3" id="KW-1185">Reference proteome</keyword>
<name>A0A327RZW0_9FLAO</name>